<dbReference type="Pfam" id="PF01048">
    <property type="entry name" value="PNP_UDP_1"/>
    <property type="match status" value="1"/>
</dbReference>
<name>A0ABR9JIK3_9ACTN</name>
<dbReference type="Proteomes" id="UP000627838">
    <property type="component" value="Unassembled WGS sequence"/>
</dbReference>
<dbReference type="PANTHER" id="PTHR46832:SF1">
    <property type="entry name" value="5'-METHYLTHIOADENOSINE_S-ADENOSYLHOMOCYSTEINE NUCLEOSIDASE"/>
    <property type="match status" value="1"/>
</dbReference>
<dbReference type="InterPro" id="IPR035994">
    <property type="entry name" value="Nucleoside_phosphorylase_sf"/>
</dbReference>
<feature type="region of interest" description="Disordered" evidence="1">
    <location>
        <begin position="180"/>
        <end position="217"/>
    </location>
</feature>
<proteinExistence type="predicted"/>
<dbReference type="InterPro" id="IPR000845">
    <property type="entry name" value="Nucleoside_phosphorylase_d"/>
</dbReference>
<sequence length="217" mass="23127">MNINSGVQNIGSGNLTIGDGNHIGSAADRDDTTPGRGDTTAGQVDIGLITILSSEASAAIGVLEDAHTVRADGVRVHRGRIGNATVAVTRAERQGNRSAGPSFELLRSHYRPGVIVVVGIGGGIHTDVQPGDVVIGQEVVYYDLRKETAAGVLRRSEGHQVPAWVRREVNDFFTDHGEPYVLPRYDGEGTRGPTRLGRGRRRSQRLPDPAAPGGRQR</sequence>
<dbReference type="SUPFAM" id="SSF53167">
    <property type="entry name" value="Purine and uridine phosphorylases"/>
    <property type="match status" value="1"/>
</dbReference>
<dbReference type="Gene3D" id="3.40.50.1580">
    <property type="entry name" value="Nucleoside phosphorylase domain"/>
    <property type="match status" value="1"/>
</dbReference>
<organism evidence="3 4">
    <name type="scientific">Actinomadura algeriensis</name>
    <dbReference type="NCBI Taxonomy" id="1679523"/>
    <lineage>
        <taxon>Bacteria</taxon>
        <taxon>Bacillati</taxon>
        <taxon>Actinomycetota</taxon>
        <taxon>Actinomycetes</taxon>
        <taxon>Streptosporangiales</taxon>
        <taxon>Thermomonosporaceae</taxon>
        <taxon>Actinomadura</taxon>
    </lineage>
</organism>
<gene>
    <name evidence="3" type="ORF">H4W34_000213</name>
</gene>
<evidence type="ECO:0000313" key="3">
    <source>
        <dbReference type="EMBL" id="MBE1530380.1"/>
    </source>
</evidence>
<evidence type="ECO:0000256" key="1">
    <source>
        <dbReference type="SAM" id="MobiDB-lite"/>
    </source>
</evidence>
<feature type="region of interest" description="Disordered" evidence="1">
    <location>
        <begin position="21"/>
        <end position="40"/>
    </location>
</feature>
<evidence type="ECO:0000313" key="4">
    <source>
        <dbReference type="Proteomes" id="UP000627838"/>
    </source>
</evidence>
<keyword evidence="4" id="KW-1185">Reference proteome</keyword>
<reference evidence="3 4" key="1">
    <citation type="submission" date="2020-10" db="EMBL/GenBank/DDBJ databases">
        <title>Sequencing the genomes of 1000 actinobacteria strains.</title>
        <authorList>
            <person name="Klenk H.-P."/>
        </authorList>
    </citation>
    <scope>NUCLEOTIDE SEQUENCE [LARGE SCALE GENOMIC DNA]</scope>
    <source>
        <strain evidence="3 4">DSM 46744</strain>
    </source>
</reference>
<comment type="caution">
    <text evidence="3">The sequence shown here is derived from an EMBL/GenBank/DDBJ whole genome shotgun (WGS) entry which is preliminary data.</text>
</comment>
<dbReference type="EMBL" id="JADBDZ010000001">
    <property type="protein sequence ID" value="MBE1530380.1"/>
    <property type="molecule type" value="Genomic_DNA"/>
</dbReference>
<dbReference type="PANTHER" id="PTHR46832">
    <property type="entry name" value="5'-METHYLTHIOADENOSINE/S-ADENOSYLHOMOCYSTEINE NUCLEOSIDASE"/>
    <property type="match status" value="1"/>
</dbReference>
<protein>
    <recommendedName>
        <fullName evidence="2">Nucleoside phosphorylase domain-containing protein</fullName>
    </recommendedName>
</protein>
<feature type="domain" description="Nucleoside phosphorylase" evidence="2">
    <location>
        <begin position="46"/>
        <end position="147"/>
    </location>
</feature>
<dbReference type="RefSeq" id="WP_192757391.1">
    <property type="nucleotide sequence ID" value="NZ_JADBDZ010000001.1"/>
</dbReference>
<accession>A0ABR9JIK3</accession>
<evidence type="ECO:0000259" key="2">
    <source>
        <dbReference type="Pfam" id="PF01048"/>
    </source>
</evidence>